<dbReference type="InterPro" id="IPR013783">
    <property type="entry name" value="Ig-like_fold"/>
</dbReference>
<gene>
    <name evidence="2" type="ORF">GBK04_00830</name>
</gene>
<comment type="caution">
    <text evidence="2">The sequence shown here is derived from an EMBL/GenBank/DDBJ whole genome shotgun (WGS) entry which is preliminary data.</text>
</comment>
<name>A0A7C9FY27_9BACT</name>
<evidence type="ECO:0008006" key="4">
    <source>
        <dbReference type="Google" id="ProtNLM"/>
    </source>
</evidence>
<evidence type="ECO:0000313" key="2">
    <source>
        <dbReference type="EMBL" id="MPR31928.1"/>
    </source>
</evidence>
<proteinExistence type="predicted"/>
<accession>A0A7C9FY27</accession>
<feature type="chain" id="PRO_5028841064" description="PKD domain-containing protein" evidence="1">
    <location>
        <begin position="21"/>
        <end position="326"/>
    </location>
</feature>
<feature type="signal peptide" evidence="1">
    <location>
        <begin position="1"/>
        <end position="20"/>
    </location>
</feature>
<organism evidence="2 3">
    <name type="scientific">Salmonirosea aquatica</name>
    <dbReference type="NCBI Taxonomy" id="2654236"/>
    <lineage>
        <taxon>Bacteria</taxon>
        <taxon>Pseudomonadati</taxon>
        <taxon>Bacteroidota</taxon>
        <taxon>Cytophagia</taxon>
        <taxon>Cytophagales</taxon>
        <taxon>Spirosomataceae</taxon>
        <taxon>Salmonirosea</taxon>
    </lineage>
</organism>
<dbReference type="EMBL" id="WHLY01000001">
    <property type="protein sequence ID" value="MPR31928.1"/>
    <property type="molecule type" value="Genomic_DNA"/>
</dbReference>
<sequence length="326" mass="34549">MRKLYYLAFLLLLSALSARAQQANTWTGSVSSDWYNSRNWSLGKTPSACQRVLIPVLSGRPYPSLTRDVYAEDVTLEEGATLTTNDYDVYVGLPSFTVQIDDVAAACDQAAALPLSATVTGNDSTKYSYNWTLPDGYPDSSAETAPVGLADTLIVDTPQTGVRRDSASRAVLFKPASPGIAGFSVEPGADYTAFLTDVPVRQSVLTASTPGRYILNVTDLKTGCVVSDTAYVQRAGAPALSVSGLDTLDCVRTSVTLEAFGSPQDITYSWTGPGVVAPATSYQLAADQPGTYTVTATDPANGCATTRSVTVVRNLTPRPPRWLAAC</sequence>
<dbReference type="Gene3D" id="2.60.40.10">
    <property type="entry name" value="Immunoglobulins"/>
    <property type="match status" value="1"/>
</dbReference>
<reference evidence="2 3" key="1">
    <citation type="submission" date="2019-10" db="EMBL/GenBank/DDBJ databases">
        <title>Draft Genome Sequence of Cytophagaceae sp. SJW1-29.</title>
        <authorList>
            <person name="Choi A."/>
        </authorList>
    </citation>
    <scope>NUCLEOTIDE SEQUENCE [LARGE SCALE GENOMIC DNA]</scope>
    <source>
        <strain evidence="2 3">SJW1-29</strain>
    </source>
</reference>
<dbReference type="RefSeq" id="WP_152756028.1">
    <property type="nucleotide sequence ID" value="NZ_WHLY01000001.1"/>
</dbReference>
<keyword evidence="3" id="KW-1185">Reference proteome</keyword>
<evidence type="ECO:0000256" key="1">
    <source>
        <dbReference type="SAM" id="SignalP"/>
    </source>
</evidence>
<protein>
    <recommendedName>
        <fullName evidence="4">PKD domain-containing protein</fullName>
    </recommendedName>
</protein>
<dbReference type="AlphaFoldDB" id="A0A7C9FY27"/>
<keyword evidence="1" id="KW-0732">Signal</keyword>
<evidence type="ECO:0000313" key="3">
    <source>
        <dbReference type="Proteomes" id="UP000479293"/>
    </source>
</evidence>
<dbReference type="Proteomes" id="UP000479293">
    <property type="component" value="Unassembled WGS sequence"/>
</dbReference>